<dbReference type="Proteomes" id="UP000250235">
    <property type="component" value="Unassembled WGS sequence"/>
</dbReference>
<evidence type="ECO:0000313" key="3">
    <source>
        <dbReference type="Proteomes" id="UP000250235"/>
    </source>
</evidence>
<reference evidence="2 3" key="1">
    <citation type="journal article" date="2015" name="Proc. Natl. Acad. Sci. U.S.A.">
        <title>The resurrection genome of Boea hygrometrica: A blueprint for survival of dehydration.</title>
        <authorList>
            <person name="Xiao L."/>
            <person name="Yang G."/>
            <person name="Zhang L."/>
            <person name="Yang X."/>
            <person name="Zhao S."/>
            <person name="Ji Z."/>
            <person name="Zhou Q."/>
            <person name="Hu M."/>
            <person name="Wang Y."/>
            <person name="Chen M."/>
            <person name="Xu Y."/>
            <person name="Jin H."/>
            <person name="Xiao X."/>
            <person name="Hu G."/>
            <person name="Bao F."/>
            <person name="Hu Y."/>
            <person name="Wan P."/>
            <person name="Li L."/>
            <person name="Deng X."/>
            <person name="Kuang T."/>
            <person name="Xiang C."/>
            <person name="Zhu J.K."/>
            <person name="Oliver M.J."/>
            <person name="He Y."/>
        </authorList>
    </citation>
    <scope>NUCLEOTIDE SEQUENCE [LARGE SCALE GENOMIC DNA]</scope>
    <source>
        <strain evidence="3">cv. XS01</strain>
    </source>
</reference>
<dbReference type="EMBL" id="KQ990622">
    <property type="protein sequence ID" value="KZV52844.1"/>
    <property type="molecule type" value="Genomic_DNA"/>
</dbReference>
<keyword evidence="3" id="KW-1185">Reference proteome</keyword>
<proteinExistence type="predicted"/>
<dbReference type="AlphaFoldDB" id="A0A2Z7D022"/>
<organism evidence="2 3">
    <name type="scientific">Dorcoceras hygrometricum</name>
    <dbReference type="NCBI Taxonomy" id="472368"/>
    <lineage>
        <taxon>Eukaryota</taxon>
        <taxon>Viridiplantae</taxon>
        <taxon>Streptophyta</taxon>
        <taxon>Embryophyta</taxon>
        <taxon>Tracheophyta</taxon>
        <taxon>Spermatophyta</taxon>
        <taxon>Magnoliopsida</taxon>
        <taxon>eudicotyledons</taxon>
        <taxon>Gunneridae</taxon>
        <taxon>Pentapetalae</taxon>
        <taxon>asterids</taxon>
        <taxon>lamiids</taxon>
        <taxon>Lamiales</taxon>
        <taxon>Gesneriaceae</taxon>
        <taxon>Didymocarpoideae</taxon>
        <taxon>Trichosporeae</taxon>
        <taxon>Loxocarpinae</taxon>
        <taxon>Dorcoceras</taxon>
    </lineage>
</organism>
<sequence length="157" mass="16939">MRDQRGSDARSACISCETSGATPLNIRAISAAPTAGQRATITRPAHVQEPPIARPARDDVARDARRFARACCHGVGLRPVSRGNRHFTVGGGRLRQSGPRPEARLLCQPVLEGLTRSARTNSPRQVGRNNFRRSKAAAAARETRRQRRLLGEEGGGG</sequence>
<evidence type="ECO:0000313" key="2">
    <source>
        <dbReference type="EMBL" id="KZV52844.1"/>
    </source>
</evidence>
<protein>
    <submittedName>
        <fullName evidence="2">Uncharacterized protein</fullName>
    </submittedName>
</protein>
<feature type="compositionally biased region" description="Polar residues" evidence="1">
    <location>
        <begin position="117"/>
        <end position="128"/>
    </location>
</feature>
<gene>
    <name evidence="2" type="ORF">F511_36134</name>
</gene>
<name>A0A2Z7D022_9LAMI</name>
<evidence type="ECO:0000256" key="1">
    <source>
        <dbReference type="SAM" id="MobiDB-lite"/>
    </source>
</evidence>
<accession>A0A2Z7D022</accession>
<feature type="region of interest" description="Disordered" evidence="1">
    <location>
        <begin position="116"/>
        <end position="157"/>
    </location>
</feature>